<feature type="domain" description="NADP-dependent oxidoreductase" evidence="2">
    <location>
        <begin position="33"/>
        <end position="325"/>
    </location>
</feature>
<name>A0AA88GDU5_NAELO</name>
<evidence type="ECO:0000313" key="4">
    <source>
        <dbReference type="Proteomes" id="UP000816034"/>
    </source>
</evidence>
<dbReference type="GeneID" id="68102894"/>
<dbReference type="InterPro" id="IPR036812">
    <property type="entry name" value="NAD(P)_OxRdtase_dom_sf"/>
</dbReference>
<dbReference type="GO" id="GO:0005829">
    <property type="term" value="C:cytosol"/>
    <property type="evidence" value="ECO:0007669"/>
    <property type="project" value="UniProtKB-ARBA"/>
</dbReference>
<dbReference type="PANTHER" id="PTHR43364">
    <property type="entry name" value="NADH-SPECIFIC METHYLGLYOXAL REDUCTASE-RELATED"/>
    <property type="match status" value="1"/>
</dbReference>
<comment type="caution">
    <text evidence="3">The sequence shown here is derived from an EMBL/GenBank/DDBJ whole genome shotgun (WGS) entry which is preliminary data.</text>
</comment>
<dbReference type="Proteomes" id="UP000816034">
    <property type="component" value="Unassembled WGS sequence"/>
</dbReference>
<dbReference type="GO" id="GO:0016491">
    <property type="term" value="F:oxidoreductase activity"/>
    <property type="evidence" value="ECO:0007669"/>
    <property type="project" value="UniProtKB-KW"/>
</dbReference>
<dbReference type="Gene3D" id="3.20.20.100">
    <property type="entry name" value="NADP-dependent oxidoreductase domain"/>
    <property type="match status" value="1"/>
</dbReference>
<reference evidence="3 4" key="1">
    <citation type="journal article" date="2018" name="BMC Genomics">
        <title>The genome of Naegleria lovaniensis, the basis for a comparative approach to unravel pathogenicity factors of the human pathogenic amoeba N. fowleri.</title>
        <authorList>
            <person name="Liechti N."/>
            <person name="Schurch N."/>
            <person name="Bruggmann R."/>
            <person name="Wittwer M."/>
        </authorList>
    </citation>
    <scope>NUCLEOTIDE SEQUENCE [LARGE SCALE GENOMIC DNA]</scope>
    <source>
        <strain evidence="3 4">ATCC 30569</strain>
    </source>
</reference>
<evidence type="ECO:0000313" key="3">
    <source>
        <dbReference type="EMBL" id="KAG2374696.1"/>
    </source>
</evidence>
<dbReference type="InterPro" id="IPR050523">
    <property type="entry name" value="AKR_Detox_Biosynth"/>
</dbReference>
<organism evidence="3 4">
    <name type="scientific">Naegleria lovaniensis</name>
    <name type="common">Amoeba</name>
    <dbReference type="NCBI Taxonomy" id="51637"/>
    <lineage>
        <taxon>Eukaryota</taxon>
        <taxon>Discoba</taxon>
        <taxon>Heterolobosea</taxon>
        <taxon>Tetramitia</taxon>
        <taxon>Eutetramitia</taxon>
        <taxon>Vahlkampfiidae</taxon>
        <taxon>Naegleria</taxon>
    </lineage>
</organism>
<sequence>MSASDSTTNESVPTKIPFSKYVRFGNSGLKVSPLCFGCMTFGSSKWQPWVLEEEESLKLLKRAFDLGINFFDTANTYSNGESERILGKFLKLNNISREEVVIATKVFAPVDKTGQQKLNLQIPRDQLVPNTFGLSRKHIMHAVEDSLQRLGVDYIDLYIIHRWDNNTPIEETMEALHDLVKAGKVRYIGASSMWAWQFAKAQHIADKRGWTKFISMQNLYNLLYREEERDMIPLCKDLGVTVTPDYFAKVFENNLTEGDKEILRRVSELAKKKNCTPAQLSLAWVLHKDFVSSPVIGSSTVENIELNVAAIHIDLTPEEVKYLDEPYTAKAVAGNLQ</sequence>
<proteinExistence type="predicted"/>
<dbReference type="RefSeq" id="XP_044543870.1">
    <property type="nucleotide sequence ID" value="XM_044685985.1"/>
</dbReference>
<evidence type="ECO:0000259" key="2">
    <source>
        <dbReference type="Pfam" id="PF00248"/>
    </source>
</evidence>
<accession>A0AA88GDU5</accession>
<keyword evidence="4" id="KW-1185">Reference proteome</keyword>
<dbReference type="InterPro" id="IPR020471">
    <property type="entry name" value="AKR"/>
</dbReference>
<dbReference type="AlphaFoldDB" id="A0AA88GDU5"/>
<dbReference type="InterPro" id="IPR023210">
    <property type="entry name" value="NADP_OxRdtase_dom"/>
</dbReference>
<dbReference type="PANTHER" id="PTHR43364:SF4">
    <property type="entry name" value="NAD(P)-LINKED OXIDOREDUCTASE SUPERFAMILY PROTEIN"/>
    <property type="match status" value="1"/>
</dbReference>
<gene>
    <name evidence="3" type="ORF">C9374_010440</name>
</gene>
<protein>
    <recommendedName>
        <fullName evidence="2">NADP-dependent oxidoreductase domain-containing protein</fullName>
    </recommendedName>
</protein>
<dbReference type="SUPFAM" id="SSF51430">
    <property type="entry name" value="NAD(P)-linked oxidoreductase"/>
    <property type="match status" value="1"/>
</dbReference>
<dbReference type="Pfam" id="PF00248">
    <property type="entry name" value="Aldo_ket_red"/>
    <property type="match status" value="1"/>
</dbReference>
<keyword evidence="1" id="KW-0560">Oxidoreductase</keyword>
<dbReference type="EMBL" id="PYSW02000043">
    <property type="protein sequence ID" value="KAG2374696.1"/>
    <property type="molecule type" value="Genomic_DNA"/>
</dbReference>
<dbReference type="FunFam" id="3.20.20.100:FF:000004">
    <property type="entry name" value="Oxidoreductase, aldo/keto reductase"/>
    <property type="match status" value="1"/>
</dbReference>
<evidence type="ECO:0000256" key="1">
    <source>
        <dbReference type="ARBA" id="ARBA00023002"/>
    </source>
</evidence>
<dbReference type="PRINTS" id="PR00069">
    <property type="entry name" value="ALDKETRDTASE"/>
</dbReference>
<dbReference type="CDD" id="cd19079">
    <property type="entry name" value="AKR_EcYajO-like"/>
    <property type="match status" value="1"/>
</dbReference>